<feature type="signal peptide" evidence="1">
    <location>
        <begin position="1"/>
        <end position="23"/>
    </location>
</feature>
<feature type="chain" id="PRO_5017600685" evidence="1">
    <location>
        <begin position="24"/>
        <end position="226"/>
    </location>
</feature>
<dbReference type="Gene3D" id="2.10.270.10">
    <property type="entry name" value="Cholin Binding"/>
    <property type="match status" value="1"/>
</dbReference>
<protein>
    <submittedName>
        <fullName evidence="2">Uncharacterized protein</fullName>
    </submittedName>
</protein>
<name>A0A3E4TNW0_9FIRM</name>
<comment type="caution">
    <text evidence="2">The sequence shown here is derived from an EMBL/GenBank/DDBJ whole genome shotgun (WGS) entry which is preliminary data.</text>
</comment>
<organism evidence="2 3">
    <name type="scientific">Hungatella hathewayi</name>
    <dbReference type="NCBI Taxonomy" id="154046"/>
    <lineage>
        <taxon>Bacteria</taxon>
        <taxon>Bacillati</taxon>
        <taxon>Bacillota</taxon>
        <taxon>Clostridia</taxon>
        <taxon>Lachnospirales</taxon>
        <taxon>Lachnospiraceae</taxon>
        <taxon>Hungatella</taxon>
    </lineage>
</organism>
<dbReference type="AlphaFoldDB" id="A0A3E4TNW0"/>
<dbReference type="RefSeq" id="WP_117624252.1">
    <property type="nucleotide sequence ID" value="NZ_QRQF01000074.1"/>
</dbReference>
<gene>
    <name evidence="2" type="ORF">DXC39_31940</name>
</gene>
<evidence type="ECO:0000256" key="1">
    <source>
        <dbReference type="SAM" id="SignalP"/>
    </source>
</evidence>
<keyword evidence="1" id="KW-0732">Signal</keyword>
<dbReference type="SUPFAM" id="SSF69360">
    <property type="entry name" value="Cell wall binding repeat"/>
    <property type="match status" value="1"/>
</dbReference>
<evidence type="ECO:0000313" key="3">
    <source>
        <dbReference type="Proteomes" id="UP000261257"/>
    </source>
</evidence>
<dbReference type="EMBL" id="QSSQ01000066">
    <property type="protein sequence ID" value="RGL92804.1"/>
    <property type="molecule type" value="Genomic_DNA"/>
</dbReference>
<proteinExistence type="predicted"/>
<evidence type="ECO:0000313" key="2">
    <source>
        <dbReference type="EMBL" id="RGL92804.1"/>
    </source>
</evidence>
<accession>A0A3E4TNW0</accession>
<dbReference type="Proteomes" id="UP000261257">
    <property type="component" value="Unassembled WGS sequence"/>
</dbReference>
<reference evidence="2 3" key="1">
    <citation type="submission" date="2018-08" db="EMBL/GenBank/DDBJ databases">
        <title>A genome reference for cultivated species of the human gut microbiota.</title>
        <authorList>
            <person name="Zou Y."/>
            <person name="Xue W."/>
            <person name="Luo G."/>
        </authorList>
    </citation>
    <scope>NUCLEOTIDE SEQUENCE [LARGE SCALE GENOMIC DNA]</scope>
    <source>
        <strain evidence="2 3">TF05-11AC</strain>
    </source>
</reference>
<sequence length="226" mass="25823">MKFKKMIPTIMALSMAMSSTAFAGTWKTGAGDNQNKWWYDNEDGSYANNGWYWIDGNNDGIAECYYFDSEGWLLTNAMAENSYEVNENGAWVLNGIVKTREIVSETQEDTNSDIEINGEYHLTGGIINGEYMVMNPGDSEDSGYFTVSNGTIESKERNEQTGKAVQCYIKDGEKYVPISDIYPDEWTNYYCEYNHFIFEDGKLIAIIPWFDISDGNLKENRLIFEK</sequence>